<evidence type="ECO:0000313" key="8">
    <source>
        <dbReference type="Proteomes" id="UP000488956"/>
    </source>
</evidence>
<keyword evidence="2" id="KW-0472">Membrane</keyword>
<comment type="caution">
    <text evidence="3">The sequence shown here is derived from an EMBL/GenBank/DDBJ whole genome shotgun (WGS) entry which is preliminary data.</text>
</comment>
<dbReference type="EMBL" id="QXFX01001357">
    <property type="protein sequence ID" value="KAE9091678.1"/>
    <property type="molecule type" value="Genomic_DNA"/>
</dbReference>
<gene>
    <name evidence="5" type="ORF">PF004_g18035</name>
    <name evidence="4" type="ORF">PF010_g18104</name>
    <name evidence="3" type="ORF">PF011_g17724</name>
</gene>
<feature type="region of interest" description="Disordered" evidence="1">
    <location>
        <begin position="1"/>
        <end position="64"/>
    </location>
</feature>
<evidence type="ECO:0000313" key="6">
    <source>
        <dbReference type="Proteomes" id="UP000460718"/>
    </source>
</evidence>
<evidence type="ECO:0000313" key="7">
    <source>
        <dbReference type="Proteomes" id="UP000476176"/>
    </source>
</evidence>
<evidence type="ECO:0000313" key="3">
    <source>
        <dbReference type="EMBL" id="KAE8991988.1"/>
    </source>
</evidence>
<organism evidence="3 6">
    <name type="scientific">Phytophthora fragariae</name>
    <dbReference type="NCBI Taxonomy" id="53985"/>
    <lineage>
        <taxon>Eukaryota</taxon>
        <taxon>Sar</taxon>
        <taxon>Stramenopiles</taxon>
        <taxon>Oomycota</taxon>
        <taxon>Peronosporomycetes</taxon>
        <taxon>Peronosporales</taxon>
        <taxon>Peronosporaceae</taxon>
        <taxon>Phytophthora</taxon>
    </lineage>
</organism>
<dbReference type="EMBL" id="QXGC01001398">
    <property type="protein sequence ID" value="KAE9203809.1"/>
    <property type="molecule type" value="Genomic_DNA"/>
</dbReference>
<reference evidence="6 7" key="1">
    <citation type="submission" date="2018-09" db="EMBL/GenBank/DDBJ databases">
        <title>Genomic investigation of the strawberry pathogen Phytophthora fragariae indicates pathogenicity is determined by transcriptional variation in three key races.</title>
        <authorList>
            <person name="Adams T.M."/>
            <person name="Armitage A.D."/>
            <person name="Sobczyk M.K."/>
            <person name="Bates H.J."/>
            <person name="Dunwell J.M."/>
            <person name="Nellist C.F."/>
            <person name="Harrison R.J."/>
        </authorList>
    </citation>
    <scope>NUCLEOTIDE SEQUENCE [LARGE SCALE GENOMIC DNA]</scope>
    <source>
        <strain evidence="5 7">BC-23</strain>
        <strain evidence="4 8">ONT-3</strain>
        <strain evidence="3 6">SCRP245</strain>
    </source>
</reference>
<keyword evidence="2" id="KW-0812">Transmembrane</keyword>
<sequence>MSSTEDQASNSDDITFPPSQSSVPSVNLASTGDQEDSSGPPPNSSNDDDDDDDSDDFKRRQEEDLNYRRTHGTCMFYPTNDRHPCQMQRSCYDCLNFNITTEPEGCFVNPMGQCVSSSKYDPAMDFRLGEPSNDLAAEFVTAGYNGTTGNGSEPTAESRYDEDQQFDFPAGNATYCENDDAQCLLCRATAFAEIIYHNSDNSRSRYCVGESGCVCVAICEALEINHRRPDKSCMINAMSMQEANVAVSQVGSIAAILGAMCFIVASVFVIYRIRKRGESFASDGEGNDQGMGNLQHNRRGGNDDDPVVTPADGASPIATATPVMRAESGSGLLLNLFGWTAMREVLVNKEQMQADGIEDLALEPVKNNNVQLIGALPSAPMADAEVPTAPPVMIPYATAVATAPMAITVRAMAAPSAPDFEDMDSIDGDDVDMAEL</sequence>
<keyword evidence="2" id="KW-1133">Transmembrane helix</keyword>
<dbReference type="AlphaFoldDB" id="A0A6A3JES3"/>
<evidence type="ECO:0000256" key="1">
    <source>
        <dbReference type="SAM" id="MobiDB-lite"/>
    </source>
</evidence>
<feature type="compositionally biased region" description="Polar residues" evidence="1">
    <location>
        <begin position="1"/>
        <end position="32"/>
    </location>
</feature>
<proteinExistence type="predicted"/>
<accession>A0A6A3JES3</accession>
<name>A0A6A3JES3_9STRA</name>
<evidence type="ECO:0000313" key="4">
    <source>
        <dbReference type="EMBL" id="KAE9091678.1"/>
    </source>
</evidence>
<dbReference type="Proteomes" id="UP000460718">
    <property type="component" value="Unassembled WGS sequence"/>
</dbReference>
<feature type="transmembrane region" description="Helical" evidence="2">
    <location>
        <begin position="250"/>
        <end position="271"/>
    </location>
</feature>
<dbReference type="Proteomes" id="UP000476176">
    <property type="component" value="Unassembled WGS sequence"/>
</dbReference>
<evidence type="ECO:0000256" key="2">
    <source>
        <dbReference type="SAM" id="Phobius"/>
    </source>
</evidence>
<evidence type="ECO:0000313" key="5">
    <source>
        <dbReference type="EMBL" id="KAE9203809.1"/>
    </source>
</evidence>
<feature type="region of interest" description="Disordered" evidence="1">
    <location>
        <begin position="281"/>
        <end position="312"/>
    </location>
</feature>
<dbReference type="EMBL" id="QXFW01001362">
    <property type="protein sequence ID" value="KAE8991988.1"/>
    <property type="molecule type" value="Genomic_DNA"/>
</dbReference>
<dbReference type="Proteomes" id="UP000488956">
    <property type="component" value="Unassembled WGS sequence"/>
</dbReference>
<protein>
    <submittedName>
        <fullName evidence="3">Uncharacterized protein</fullName>
    </submittedName>
</protein>
<feature type="compositionally biased region" description="Acidic residues" evidence="1">
    <location>
        <begin position="46"/>
        <end position="55"/>
    </location>
</feature>